<comment type="caution">
    <text evidence="1">The sequence shown here is derived from an EMBL/GenBank/DDBJ whole genome shotgun (WGS) entry which is preliminary data.</text>
</comment>
<dbReference type="AlphaFoldDB" id="A0AA39PB10"/>
<accession>A0AA39PB10</accession>
<evidence type="ECO:0000313" key="2">
    <source>
        <dbReference type="Proteomes" id="UP001175227"/>
    </source>
</evidence>
<proteinExistence type="predicted"/>
<sequence length="106" mass="12138">MHAQHIIIEITQCWAWRTPYPRVAAVLFKLFFIKPDQGAYTSCFAAASPLVKADPDKYKGQYIRPVGRIVAKNPNADKVNLAEELWETTETFLEGLGLYKPTERWP</sequence>
<name>A0AA39PB10_9AGAR</name>
<dbReference type="Proteomes" id="UP001175227">
    <property type="component" value="Unassembled WGS sequence"/>
</dbReference>
<dbReference type="Gene3D" id="3.40.50.720">
    <property type="entry name" value="NAD(P)-binding Rossmann-like Domain"/>
    <property type="match status" value="1"/>
</dbReference>
<protein>
    <submittedName>
        <fullName evidence="1">Uncharacterized protein</fullName>
    </submittedName>
</protein>
<gene>
    <name evidence="1" type="ORF">IW261DRAFT_1419210</name>
</gene>
<dbReference type="EMBL" id="JAUEPR010000009">
    <property type="protein sequence ID" value="KAK0480892.1"/>
    <property type="molecule type" value="Genomic_DNA"/>
</dbReference>
<organism evidence="1 2">
    <name type="scientific">Armillaria novae-zelandiae</name>
    <dbReference type="NCBI Taxonomy" id="153914"/>
    <lineage>
        <taxon>Eukaryota</taxon>
        <taxon>Fungi</taxon>
        <taxon>Dikarya</taxon>
        <taxon>Basidiomycota</taxon>
        <taxon>Agaricomycotina</taxon>
        <taxon>Agaricomycetes</taxon>
        <taxon>Agaricomycetidae</taxon>
        <taxon>Agaricales</taxon>
        <taxon>Marasmiineae</taxon>
        <taxon>Physalacriaceae</taxon>
        <taxon>Armillaria</taxon>
    </lineage>
</organism>
<reference evidence="1" key="1">
    <citation type="submission" date="2023-06" db="EMBL/GenBank/DDBJ databases">
        <authorList>
            <consortium name="Lawrence Berkeley National Laboratory"/>
            <person name="Ahrendt S."/>
            <person name="Sahu N."/>
            <person name="Indic B."/>
            <person name="Wong-Bajracharya J."/>
            <person name="Merenyi Z."/>
            <person name="Ke H.-M."/>
            <person name="Monk M."/>
            <person name="Kocsube S."/>
            <person name="Drula E."/>
            <person name="Lipzen A."/>
            <person name="Balint B."/>
            <person name="Henrissat B."/>
            <person name="Andreopoulos B."/>
            <person name="Martin F.M."/>
            <person name="Harder C.B."/>
            <person name="Rigling D."/>
            <person name="Ford K.L."/>
            <person name="Foster G.D."/>
            <person name="Pangilinan J."/>
            <person name="Papanicolaou A."/>
            <person name="Barry K."/>
            <person name="LaButti K."/>
            <person name="Viragh M."/>
            <person name="Koriabine M."/>
            <person name="Yan M."/>
            <person name="Riley R."/>
            <person name="Champramary S."/>
            <person name="Plett K.L."/>
            <person name="Tsai I.J."/>
            <person name="Slot J."/>
            <person name="Sipos G."/>
            <person name="Plett J."/>
            <person name="Nagy L.G."/>
            <person name="Grigoriev I.V."/>
        </authorList>
    </citation>
    <scope>NUCLEOTIDE SEQUENCE</scope>
    <source>
        <strain evidence="1">ICMP 16352</strain>
    </source>
</reference>
<evidence type="ECO:0000313" key="1">
    <source>
        <dbReference type="EMBL" id="KAK0480892.1"/>
    </source>
</evidence>
<keyword evidence="2" id="KW-1185">Reference proteome</keyword>